<protein>
    <recommendedName>
        <fullName evidence="2">Tail fiber assembly protein</fullName>
    </recommendedName>
</protein>
<dbReference type="AlphaFoldDB" id="O52622"/>
<proteinExistence type="predicted"/>
<evidence type="ECO:0008006" key="2">
    <source>
        <dbReference type="Google" id="ProtNLM"/>
    </source>
</evidence>
<organism evidence="1">
    <name type="scientific">Salmonella typhimurium</name>
    <dbReference type="NCBI Taxonomy" id="90371"/>
    <lineage>
        <taxon>Bacteria</taxon>
        <taxon>Pseudomonadati</taxon>
        <taxon>Pseudomonadota</taxon>
        <taxon>Gammaproteobacteria</taxon>
        <taxon>Enterobacterales</taxon>
        <taxon>Enterobacteriaceae</taxon>
        <taxon>Salmonella</taxon>
    </lineage>
</organism>
<accession>O52622</accession>
<dbReference type="EMBL" id="AF043239">
    <property type="protein sequence ID" value="AAC02070.1"/>
    <property type="molecule type" value="Genomic_DNA"/>
</dbReference>
<reference evidence="1" key="1">
    <citation type="journal article" date="1998" name="Proc. Natl. Acad. Sci. U.S.A.">
        <title>A substrate of the centisome 63 type III protein secretion system of Salmonella typhimurium is encoded by a cryptic bacteriophage.</title>
        <authorList>
            <person name="Hardt W.-D."/>
            <person name="Urlaub H."/>
            <person name="Galan J.E."/>
        </authorList>
    </citation>
    <scope>NUCLEOTIDE SEQUENCE</scope>
    <source>
        <strain evidence="1">SL1344</strain>
    </source>
</reference>
<name>O52622_SALTM</name>
<evidence type="ECO:0000313" key="1">
    <source>
        <dbReference type="EMBL" id="AAC02070.1"/>
    </source>
</evidence>
<sequence>MSDYYYSFKEKGFFWQPDTESDNYPDDLIPLTDEYYRELMQGQVDGKYIEHRKGGPVLVEHRNIRLKSWLHRLKPEKRNFLLRQSQLLRHWRGR</sequence>